<name>A0A7J7EYB6_DICBM</name>
<reference evidence="1 2" key="1">
    <citation type="journal article" date="2020" name="Mol. Biol. Evol.">
        <title>Interspecific Gene Flow and the Evolution of Specialization in Black and White Rhinoceros.</title>
        <authorList>
            <person name="Moodley Y."/>
            <person name="Westbury M.V."/>
            <person name="Russo I.M."/>
            <person name="Gopalakrishnan S."/>
            <person name="Rakotoarivelo A."/>
            <person name="Olsen R.A."/>
            <person name="Prost S."/>
            <person name="Tunstall T."/>
            <person name="Ryder O.A."/>
            <person name="Dalen L."/>
            <person name="Bruford M.W."/>
        </authorList>
    </citation>
    <scope>NUCLEOTIDE SEQUENCE [LARGE SCALE GENOMIC DNA]</scope>
    <source>
        <strain evidence="1">SBR-YM</strain>
        <tissue evidence="1">Skin</tissue>
    </source>
</reference>
<dbReference type="Proteomes" id="UP000551758">
    <property type="component" value="Unassembled WGS sequence"/>
</dbReference>
<keyword evidence="2" id="KW-1185">Reference proteome</keyword>
<sequence length="103" mass="11200">MKEQRVQAQVVELAQQAWQCRSRRSPTERSSWRPEEAVAGGREISGPLILANKITFVPNGSGAVGAAKMIQEVLDILSCLPKSMGRLTVFSISQVNHKPLGTA</sequence>
<evidence type="ECO:0000313" key="2">
    <source>
        <dbReference type="Proteomes" id="UP000551758"/>
    </source>
</evidence>
<comment type="caution">
    <text evidence="1">The sequence shown here is derived from an EMBL/GenBank/DDBJ whole genome shotgun (WGS) entry which is preliminary data.</text>
</comment>
<dbReference type="AlphaFoldDB" id="A0A7J7EYB6"/>
<evidence type="ECO:0000313" key="1">
    <source>
        <dbReference type="EMBL" id="KAF5920436.1"/>
    </source>
</evidence>
<gene>
    <name evidence="1" type="ORF">HPG69_009686</name>
</gene>
<proteinExistence type="predicted"/>
<organism evidence="1 2">
    <name type="scientific">Diceros bicornis minor</name>
    <name type="common">South-central black rhinoceros</name>
    <dbReference type="NCBI Taxonomy" id="77932"/>
    <lineage>
        <taxon>Eukaryota</taxon>
        <taxon>Metazoa</taxon>
        <taxon>Chordata</taxon>
        <taxon>Craniata</taxon>
        <taxon>Vertebrata</taxon>
        <taxon>Euteleostomi</taxon>
        <taxon>Mammalia</taxon>
        <taxon>Eutheria</taxon>
        <taxon>Laurasiatheria</taxon>
        <taxon>Perissodactyla</taxon>
        <taxon>Rhinocerotidae</taxon>
        <taxon>Diceros</taxon>
    </lineage>
</organism>
<dbReference type="EMBL" id="JACDTQ010002022">
    <property type="protein sequence ID" value="KAF5920436.1"/>
    <property type="molecule type" value="Genomic_DNA"/>
</dbReference>
<protein>
    <submittedName>
        <fullName evidence="1">Uncharacterized protein</fullName>
    </submittedName>
</protein>
<accession>A0A7J7EYB6</accession>